<organism evidence="2 3">
    <name type="scientific">Limnohabitans lacus</name>
    <dbReference type="NCBI Taxonomy" id="3045173"/>
    <lineage>
        <taxon>Bacteria</taxon>
        <taxon>Pseudomonadati</taxon>
        <taxon>Pseudomonadota</taxon>
        <taxon>Betaproteobacteria</taxon>
        <taxon>Burkholderiales</taxon>
        <taxon>Comamonadaceae</taxon>
        <taxon>Limnohabitans</taxon>
    </lineage>
</organism>
<keyword evidence="1" id="KW-0732">Signal</keyword>
<comment type="caution">
    <text evidence="2">The sequence shown here is derived from an EMBL/GenBank/DDBJ whole genome shotgun (WGS) entry which is preliminary data.</text>
</comment>
<dbReference type="Gene3D" id="2.120.10.10">
    <property type="match status" value="1"/>
</dbReference>
<feature type="chain" id="PRO_5047452725" description="Exo-alpha-sialidase" evidence="1">
    <location>
        <begin position="27"/>
        <end position="408"/>
    </location>
</feature>
<evidence type="ECO:0000256" key="1">
    <source>
        <dbReference type="SAM" id="SignalP"/>
    </source>
</evidence>
<name>A0ABT6X8K1_9BURK</name>
<evidence type="ECO:0000313" key="2">
    <source>
        <dbReference type="EMBL" id="MDI9234434.1"/>
    </source>
</evidence>
<accession>A0ABT6X8K1</accession>
<proteinExistence type="predicted"/>
<dbReference type="Proteomes" id="UP001431902">
    <property type="component" value="Unassembled WGS sequence"/>
</dbReference>
<dbReference type="InterPro" id="IPR036278">
    <property type="entry name" value="Sialidase_sf"/>
</dbReference>
<dbReference type="RefSeq" id="WP_283224802.1">
    <property type="nucleotide sequence ID" value="NZ_JASGBH010000008.1"/>
</dbReference>
<dbReference type="EMBL" id="JASGBH010000008">
    <property type="protein sequence ID" value="MDI9234434.1"/>
    <property type="molecule type" value="Genomic_DNA"/>
</dbReference>
<reference evidence="2" key="1">
    <citation type="submission" date="2023-05" db="EMBL/GenBank/DDBJ databases">
        <title>Limnohabitans sp. strain HM2-2 Genome sequencing and assembly.</title>
        <authorList>
            <person name="Jung Y."/>
        </authorList>
    </citation>
    <scope>NUCLEOTIDE SEQUENCE</scope>
    <source>
        <strain evidence="2">HM2-2</strain>
    </source>
</reference>
<dbReference type="SUPFAM" id="SSF50939">
    <property type="entry name" value="Sialidases"/>
    <property type="match status" value="1"/>
</dbReference>
<evidence type="ECO:0000313" key="3">
    <source>
        <dbReference type="Proteomes" id="UP001431902"/>
    </source>
</evidence>
<gene>
    <name evidence="2" type="ORF">QLQ16_11390</name>
</gene>
<feature type="signal peptide" evidence="1">
    <location>
        <begin position="1"/>
        <end position="26"/>
    </location>
</feature>
<keyword evidence="3" id="KW-1185">Reference proteome</keyword>
<sequence>MNFLNRCCAVLGIAMTGLCTWPQAVAQDTASKPAQHARHQRPQLATGAAIAPDGRLWVVGLNAQAQLFVQSTPLGGTLQWSEARILNTGSDAIAADGESRPKIEFGPKGWAVISYTMPLAKPYTGFIRMLRSSDGGQTFSAPFTVHQDRQEITHRFESVAFDAQGVLHTLWVDKRDQPPKGSAQKYAGAAIYRNESQDGGQTFGPDTKVADHSCECCRIGLARNPQGQLQATWRHVFDSSTRDHAFASVGAPANRITRSTHDDWQINACPHHGPGLAANVGGAQAGYHTVWFGIRKVNGQDQAAVRYARLNPQGEPLPDTVRVLPDARAEHADVLADGQNVAVVWRSSEGAVTSLKAWLSTDGGQNFTLKTLGQATGYNDHPRLAQSGARMVVVWRNTQETQVHDLRF</sequence>
<protein>
    <recommendedName>
        <fullName evidence="4">Exo-alpha-sialidase</fullName>
    </recommendedName>
</protein>
<evidence type="ECO:0008006" key="4">
    <source>
        <dbReference type="Google" id="ProtNLM"/>
    </source>
</evidence>